<dbReference type="PROSITE" id="PS51168">
    <property type="entry name" value="CHORISMATE_MUT_2"/>
    <property type="match status" value="1"/>
</dbReference>
<feature type="compositionally biased region" description="Basic and acidic residues" evidence="5">
    <location>
        <begin position="735"/>
        <end position="750"/>
    </location>
</feature>
<feature type="compositionally biased region" description="Basic and acidic residues" evidence="5">
    <location>
        <begin position="420"/>
        <end position="436"/>
    </location>
</feature>
<accession>A0A914HMI7</accession>
<evidence type="ECO:0000256" key="3">
    <source>
        <dbReference type="ARBA" id="ARBA00022729"/>
    </source>
</evidence>
<proteinExistence type="predicted"/>
<evidence type="ECO:0000256" key="1">
    <source>
        <dbReference type="ARBA" id="ARBA00004817"/>
    </source>
</evidence>
<feature type="region of interest" description="Disordered" evidence="5">
    <location>
        <begin position="132"/>
        <end position="152"/>
    </location>
</feature>
<feature type="region of interest" description="Disordered" evidence="5">
    <location>
        <begin position="887"/>
        <end position="926"/>
    </location>
</feature>
<dbReference type="InterPro" id="IPR051331">
    <property type="entry name" value="Chorismate_mutase-related"/>
</dbReference>
<sequence length="984" mass="111526">MGLNMLPPSPTQKTLSTYAGESGSKSKAHENNSIHEKHSGDELSKSGKTKRHIAHSPNKKESKQSKKQHFAKNKQSSLQSCEERGRHYVNHCIEMSTKNGQCHENKFPMRKMDCLHLKKFINTNLHTLVEEPTGGETHQHHSPRHADKGMHPDGEHVGAFVTANNVMCCSVDMGSSLQHAIQLINDRLLFAHEVALYKFAHNIPIENPELEASVLKSVGNQANAAGIDAEFAVNFLLAQMEANKMIQQGYITRWESDHSFESKYVPDLEKEIRPKMSSVTNALILALIPLVDAGHQLYNDKNCIKNVEKVLESLGNLRARDLEPNGTSAMERAVKGICDKETTHAGQIINKDQEKGSSKRRNAIGKEERKTRHNESKLKAKKEHSKISNNGGVKVQSPSSRAKIQKISPRRIEIAAGKVTNEDDEHHDSSHIEWNRGKKKIQNKIVQKLVKRTGENKERELNDKEREEEKPKSLSYENDGNNEYAETKTPRRIAVSDRSIMVKTGDKTREVSDEVNHEAQTRPKIVDKTNAIKENVNERKENIGENRGNKKSSSKELVSRDASNEAGFARTESDANDSALYEVKTDQKKSPRRIEVSDRSIMIKAGDKTQEMGNSMSHESLTRPMTMKKTIASNELKNEQSQSAEFDNEKFGKKRAKQSSDESRPKRMESDLDDRSLIVIENSNESREVHAEKNKKDTKNTIGDNSSDEKDGRKDYSNESKEHGVANYSIKHLRKTDVSQQDKSKNEPEYTKNQSSSYERTRRIGKKRANQEESRQQSEISAEPAGFSSKTSSEPVEKENGAVENPRKSKFSMKQMLASDEENRSNYHQREATDQNSKMNNKNTVAKKEETLHEKKDDSDEFHHIELEPDAESIVIHTGGEKPVKIKLGRKKAVKEKETTNGEENDREKKIRSEGSEEQMLGKNEANFNKKLAKKLVDKSNEYVEAPEKISSEFSEKSADITEKPRDHWANYENNESNSDENRK</sequence>
<feature type="compositionally biased region" description="Basic and acidic residues" evidence="5">
    <location>
        <begin position="821"/>
        <end position="833"/>
    </location>
</feature>
<evidence type="ECO:0000256" key="4">
    <source>
        <dbReference type="ARBA" id="ARBA00023235"/>
    </source>
</evidence>
<dbReference type="InterPro" id="IPR008240">
    <property type="entry name" value="Chorismate_mutase_periplasmic"/>
</dbReference>
<dbReference type="GO" id="GO:0046417">
    <property type="term" value="P:chorismate metabolic process"/>
    <property type="evidence" value="ECO:0007669"/>
    <property type="project" value="InterPro"/>
</dbReference>
<feature type="compositionally biased region" description="Basic and acidic residues" evidence="5">
    <location>
        <begin position="943"/>
        <end position="970"/>
    </location>
</feature>
<dbReference type="GO" id="GO:0004106">
    <property type="term" value="F:chorismate mutase activity"/>
    <property type="evidence" value="ECO:0007669"/>
    <property type="project" value="UniProtKB-EC"/>
</dbReference>
<feature type="compositionally biased region" description="Polar residues" evidence="5">
    <location>
        <begin position="11"/>
        <end position="25"/>
    </location>
</feature>
<dbReference type="InterPro" id="IPR036263">
    <property type="entry name" value="Chorismate_II_sf"/>
</dbReference>
<dbReference type="EC" id="5.4.99.5" evidence="2"/>
<dbReference type="PANTHER" id="PTHR38041:SF2">
    <property type="entry name" value="SECRETED CHORISMATE MUTASE"/>
    <property type="match status" value="1"/>
</dbReference>
<feature type="compositionally biased region" description="Polar residues" evidence="5">
    <location>
        <begin position="631"/>
        <end position="645"/>
    </location>
</feature>
<feature type="compositionally biased region" description="Basic and acidic residues" evidence="5">
    <location>
        <begin position="846"/>
        <end position="862"/>
    </location>
</feature>
<feature type="domain" description="Chorismate mutase" evidence="6">
    <location>
        <begin position="158"/>
        <end position="251"/>
    </location>
</feature>
<dbReference type="InterPro" id="IPR036979">
    <property type="entry name" value="CM_dom_sf"/>
</dbReference>
<keyword evidence="3" id="KW-0732">Signal</keyword>
<dbReference type="PANTHER" id="PTHR38041">
    <property type="entry name" value="CHORISMATE MUTASE"/>
    <property type="match status" value="1"/>
</dbReference>
<feature type="region of interest" description="Disordered" evidence="5">
    <location>
        <begin position="943"/>
        <end position="984"/>
    </location>
</feature>
<feature type="compositionally biased region" description="Basic and acidic residues" evidence="5">
    <location>
        <begin position="684"/>
        <end position="699"/>
    </location>
</feature>
<comment type="pathway">
    <text evidence="1">Metabolic intermediate biosynthesis; prephenate biosynthesis; prephenate from chorismate: step 1/1.</text>
</comment>
<evidence type="ECO:0000313" key="8">
    <source>
        <dbReference type="WBParaSite" id="Gr19_v10_g2166.t1"/>
    </source>
</evidence>
<feature type="compositionally biased region" description="Basic and acidic residues" evidence="5">
    <location>
        <begin position="707"/>
        <end position="724"/>
    </location>
</feature>
<dbReference type="SUPFAM" id="SSF48600">
    <property type="entry name" value="Chorismate mutase II"/>
    <property type="match status" value="1"/>
</dbReference>
<dbReference type="WBParaSite" id="Gr19_v10_g2166.t1">
    <property type="protein sequence ID" value="Gr19_v10_g2166.t1"/>
    <property type="gene ID" value="Gr19_v10_g2166"/>
</dbReference>
<feature type="compositionally biased region" description="Basic and acidic residues" evidence="5">
    <location>
        <begin position="364"/>
        <end position="378"/>
    </location>
</feature>
<feature type="compositionally biased region" description="Basic and acidic residues" evidence="5">
    <location>
        <begin position="452"/>
        <end position="472"/>
    </location>
</feature>
<feature type="compositionally biased region" description="Polar residues" evidence="5">
    <location>
        <begin position="834"/>
        <end position="844"/>
    </location>
</feature>
<protein>
    <recommendedName>
        <fullName evidence="2">chorismate mutase</fullName>
        <ecNumber evidence="2">5.4.99.5</ecNumber>
    </recommendedName>
</protein>
<feature type="region of interest" description="Disordered" evidence="5">
    <location>
        <begin position="1"/>
        <end position="82"/>
    </location>
</feature>
<feature type="compositionally biased region" description="Basic and acidic residues" evidence="5">
    <location>
        <begin position="658"/>
        <end position="676"/>
    </location>
</feature>
<dbReference type="NCBIfam" id="TIGR01806">
    <property type="entry name" value="CM_mono2"/>
    <property type="match status" value="1"/>
</dbReference>
<dbReference type="AlphaFoldDB" id="A0A914HMI7"/>
<feature type="compositionally biased region" description="Basic and acidic residues" evidence="5">
    <location>
        <begin position="27"/>
        <end position="45"/>
    </location>
</feature>
<dbReference type="SMART" id="SM00830">
    <property type="entry name" value="CM_2"/>
    <property type="match status" value="1"/>
</dbReference>
<keyword evidence="7" id="KW-1185">Reference proteome</keyword>
<reference evidence="8" key="1">
    <citation type="submission" date="2022-11" db="UniProtKB">
        <authorList>
            <consortium name="WormBaseParasite"/>
        </authorList>
    </citation>
    <scope>IDENTIFICATION</scope>
</reference>
<dbReference type="Gene3D" id="1.20.59.10">
    <property type="entry name" value="Chorismate mutase"/>
    <property type="match status" value="1"/>
</dbReference>
<dbReference type="GO" id="GO:0009697">
    <property type="term" value="P:salicylic acid biosynthetic process"/>
    <property type="evidence" value="ECO:0007669"/>
    <property type="project" value="TreeGrafter"/>
</dbReference>
<dbReference type="Proteomes" id="UP000887572">
    <property type="component" value="Unplaced"/>
</dbReference>
<dbReference type="InterPro" id="IPR002701">
    <property type="entry name" value="CM_II_prokaryot"/>
</dbReference>
<feature type="region of interest" description="Disordered" evidence="5">
    <location>
        <begin position="344"/>
        <end position="405"/>
    </location>
</feature>
<feature type="compositionally biased region" description="Basic and acidic residues" evidence="5">
    <location>
        <begin position="504"/>
        <end position="563"/>
    </location>
</feature>
<dbReference type="Pfam" id="PF01817">
    <property type="entry name" value="CM_2"/>
    <property type="match status" value="1"/>
</dbReference>
<feature type="compositionally biased region" description="Polar residues" evidence="5">
    <location>
        <begin position="387"/>
        <end position="402"/>
    </location>
</feature>
<evidence type="ECO:0000256" key="5">
    <source>
        <dbReference type="SAM" id="MobiDB-lite"/>
    </source>
</evidence>
<organism evidence="7 8">
    <name type="scientific">Globodera rostochiensis</name>
    <name type="common">Golden nematode worm</name>
    <name type="synonym">Heterodera rostochiensis</name>
    <dbReference type="NCBI Taxonomy" id="31243"/>
    <lineage>
        <taxon>Eukaryota</taxon>
        <taxon>Metazoa</taxon>
        <taxon>Ecdysozoa</taxon>
        <taxon>Nematoda</taxon>
        <taxon>Chromadorea</taxon>
        <taxon>Rhabditida</taxon>
        <taxon>Tylenchina</taxon>
        <taxon>Tylenchomorpha</taxon>
        <taxon>Tylenchoidea</taxon>
        <taxon>Heteroderidae</taxon>
        <taxon>Heteroderinae</taxon>
        <taxon>Globodera</taxon>
    </lineage>
</organism>
<feature type="region of interest" description="Disordered" evidence="5">
    <location>
        <begin position="419"/>
        <end position="862"/>
    </location>
</feature>
<keyword evidence="4" id="KW-0413">Isomerase</keyword>
<feature type="compositionally biased region" description="Basic and acidic residues" evidence="5">
    <location>
        <begin position="795"/>
        <end position="807"/>
    </location>
</feature>
<evidence type="ECO:0000256" key="2">
    <source>
        <dbReference type="ARBA" id="ARBA00012404"/>
    </source>
</evidence>
<evidence type="ECO:0000259" key="6">
    <source>
        <dbReference type="PROSITE" id="PS51168"/>
    </source>
</evidence>
<evidence type="ECO:0000313" key="7">
    <source>
        <dbReference type="Proteomes" id="UP000887572"/>
    </source>
</evidence>
<feature type="compositionally biased region" description="Basic and acidic residues" evidence="5">
    <location>
        <begin position="583"/>
        <end position="598"/>
    </location>
</feature>
<feature type="compositionally biased region" description="Basic and acidic residues" evidence="5">
    <location>
        <begin position="895"/>
        <end position="915"/>
    </location>
</feature>
<name>A0A914HMI7_GLORO</name>